<organism evidence="13 14">
    <name type="scientific">Mucilaginibacter sabulilitoris</name>
    <dbReference type="NCBI Taxonomy" id="1173583"/>
    <lineage>
        <taxon>Bacteria</taxon>
        <taxon>Pseudomonadati</taxon>
        <taxon>Bacteroidota</taxon>
        <taxon>Sphingobacteriia</taxon>
        <taxon>Sphingobacteriales</taxon>
        <taxon>Sphingobacteriaceae</taxon>
        <taxon>Mucilaginibacter</taxon>
    </lineage>
</organism>
<dbReference type="InterPro" id="IPR008969">
    <property type="entry name" value="CarboxyPept-like_regulatory"/>
</dbReference>
<gene>
    <name evidence="13" type="ORF">SNE25_28090</name>
</gene>
<dbReference type="Gene3D" id="2.40.170.20">
    <property type="entry name" value="TonB-dependent receptor, beta-barrel domain"/>
    <property type="match status" value="1"/>
</dbReference>
<dbReference type="InterPro" id="IPR036942">
    <property type="entry name" value="Beta-barrel_TonB_sf"/>
</dbReference>
<dbReference type="Pfam" id="PF07715">
    <property type="entry name" value="Plug"/>
    <property type="match status" value="1"/>
</dbReference>
<evidence type="ECO:0000259" key="12">
    <source>
        <dbReference type="Pfam" id="PF07715"/>
    </source>
</evidence>
<evidence type="ECO:0000256" key="3">
    <source>
        <dbReference type="ARBA" id="ARBA00022452"/>
    </source>
</evidence>
<protein>
    <submittedName>
        <fullName evidence="13">TonB-dependent receptor</fullName>
    </submittedName>
</protein>
<dbReference type="Pfam" id="PF13715">
    <property type="entry name" value="CarbopepD_reg_2"/>
    <property type="match status" value="1"/>
</dbReference>
<dbReference type="PROSITE" id="PS52016">
    <property type="entry name" value="TONB_DEPENDENT_REC_3"/>
    <property type="match status" value="1"/>
</dbReference>
<evidence type="ECO:0000256" key="10">
    <source>
        <dbReference type="SAM" id="SignalP"/>
    </source>
</evidence>
<feature type="domain" description="TonB-dependent receptor plug" evidence="12">
    <location>
        <begin position="125"/>
        <end position="228"/>
    </location>
</feature>
<evidence type="ECO:0000256" key="2">
    <source>
        <dbReference type="ARBA" id="ARBA00022448"/>
    </source>
</evidence>
<keyword evidence="3 8" id="KW-1134">Transmembrane beta strand</keyword>
<reference evidence="13 14" key="1">
    <citation type="submission" date="2023-11" db="EMBL/GenBank/DDBJ databases">
        <title>Analysis of the Genomes of Mucilaginibacter gossypii cycad 4 and M. sabulilitoris SNA2: microbes with the potential for plant growth promotion.</title>
        <authorList>
            <person name="Hirsch A.M."/>
            <person name="Humm E."/>
            <person name="Rubbi M."/>
            <person name="Del Vecchio G."/>
            <person name="Ha S.M."/>
            <person name="Pellegrini M."/>
            <person name="Gunsalus R.P."/>
        </authorList>
    </citation>
    <scope>NUCLEOTIDE SEQUENCE [LARGE SCALE GENOMIC DNA]</scope>
    <source>
        <strain evidence="13 14">SNA2</strain>
    </source>
</reference>
<dbReference type="InterPro" id="IPR012910">
    <property type="entry name" value="Plug_dom"/>
</dbReference>
<evidence type="ECO:0000256" key="9">
    <source>
        <dbReference type="RuleBase" id="RU003357"/>
    </source>
</evidence>
<dbReference type="Pfam" id="PF00593">
    <property type="entry name" value="TonB_dep_Rec_b-barrel"/>
    <property type="match status" value="1"/>
</dbReference>
<sequence>MKHHLLILILFLLLPSALSAQSLITGRVIDEGGLTLPGATVKIANLNKGTVTDETGSYKLLSVPAGTYNVVVTYIGYQILSQSVTIAHKPVTVDFKLKLASNGNLSEVVVSGQMSSTLKALNQQKNSDRIVNVISADQIGRFPDANIGDALKRIPGIYVQLDEGEASLVSIRGTDPSKSTININGTSIPGTGDDRSVSISAIPADMVQTVEVSKSITPDMDGDAIGGVVNLITRKAPYTRLLSFTLGSGYSEIVNKPTYNGNFVFGARYLKGKKLGVMASASYYRQFLGSSSHESEWEDTKWVNQQTYFMPKYLNMVQNKLERIRQSYTVGLDLKINPKNTLVFTGIYNNYQDWRQISTLKVDDIGAKYPKNWQRASGWEGVKTKITDKNNDYVDDVKGQSYLNTTNDPLHPVFQPELERHIEGGLNDRDAAYVEQKIVNFGLEGEHILGKVKINWKGSYLRNVQNTPNRRELELESENEKSVQMDYTAPRFIKANNGFEINNILGNLKGRTSAHADSVDTWYMDNFTGTDARATTKQYLAQLDLTVPIATGKFANSLKFGAKYRDMDKLSETLAKVTWLPSIDPALKAEYDAKVAAGQTVNLRDYIGWNPFWTGFGNNLYNMSDALHVRNAEYNVGSAASSAWVSHQNASYFGNTGDYIVNEVKQDALANNYNGNEGVAAAYLMSTQNFGDKLSLIAGGRLERSSVHYGGYNYNEDLNSVPTPVEIDRSFVNFMPAVLLKYTPTKDKVFRFAYTSTISRPNYKDISPYRSVNIEDQEVSEGNADIKPTTSTNLDLMGEFYTGNAGLISAGVYYKNIRKYRIDLRDEVRFNDIKGSVQSPQSLLDEGADPASIADYQDNYNKLADENGVLERTRPGNGGVANLLGVELAFQRNLTFLPKPLSNFSIYSNYTHNFIFVKAGEPKLPGTAKDILNLSLAYEVKRFNARVSYNHTSAFVTVLGDIFQNDVYYDQVNYLDANINFFLTPKIVIYASGNNLLNQAQRKYQYQAQYTYSALYTGATATLGVKFNVY</sequence>
<keyword evidence="13" id="KW-0675">Receptor</keyword>
<evidence type="ECO:0000256" key="4">
    <source>
        <dbReference type="ARBA" id="ARBA00022692"/>
    </source>
</evidence>
<feature type="domain" description="TonB-dependent receptor-like beta-barrel" evidence="11">
    <location>
        <begin position="519"/>
        <end position="996"/>
    </location>
</feature>
<evidence type="ECO:0000256" key="8">
    <source>
        <dbReference type="PROSITE-ProRule" id="PRU01360"/>
    </source>
</evidence>
<dbReference type="InterPro" id="IPR010104">
    <property type="entry name" value="TonB_rcpt_bac"/>
</dbReference>
<dbReference type="NCBIfam" id="TIGR01782">
    <property type="entry name" value="TonB-Xanth-Caul"/>
    <property type="match status" value="1"/>
</dbReference>
<dbReference type="PANTHER" id="PTHR40980:SF4">
    <property type="entry name" value="TONB-DEPENDENT RECEPTOR-LIKE BETA-BARREL DOMAIN-CONTAINING PROTEIN"/>
    <property type="match status" value="1"/>
</dbReference>
<evidence type="ECO:0000259" key="11">
    <source>
        <dbReference type="Pfam" id="PF00593"/>
    </source>
</evidence>
<evidence type="ECO:0000313" key="13">
    <source>
        <dbReference type="EMBL" id="WPU93184.1"/>
    </source>
</evidence>
<dbReference type="SUPFAM" id="SSF49464">
    <property type="entry name" value="Carboxypeptidase regulatory domain-like"/>
    <property type="match status" value="1"/>
</dbReference>
<evidence type="ECO:0000256" key="7">
    <source>
        <dbReference type="ARBA" id="ARBA00023237"/>
    </source>
</evidence>
<evidence type="ECO:0000256" key="6">
    <source>
        <dbReference type="ARBA" id="ARBA00023136"/>
    </source>
</evidence>
<dbReference type="Gene3D" id="2.170.130.10">
    <property type="entry name" value="TonB-dependent receptor, plug domain"/>
    <property type="match status" value="1"/>
</dbReference>
<accession>A0ABZ0TN88</accession>
<dbReference type="InterPro" id="IPR039426">
    <property type="entry name" value="TonB-dep_rcpt-like"/>
</dbReference>
<keyword evidence="6 8" id="KW-0472">Membrane</keyword>
<evidence type="ECO:0000256" key="1">
    <source>
        <dbReference type="ARBA" id="ARBA00004571"/>
    </source>
</evidence>
<dbReference type="RefSeq" id="WP_321562336.1">
    <property type="nucleotide sequence ID" value="NZ_CP139558.1"/>
</dbReference>
<dbReference type="Proteomes" id="UP001324380">
    <property type="component" value="Chromosome"/>
</dbReference>
<keyword evidence="2 8" id="KW-0813">Transport</keyword>
<feature type="chain" id="PRO_5045938085" evidence="10">
    <location>
        <begin position="21"/>
        <end position="1030"/>
    </location>
</feature>
<name>A0ABZ0TN88_9SPHI</name>
<dbReference type="Gene3D" id="2.60.40.1120">
    <property type="entry name" value="Carboxypeptidase-like, regulatory domain"/>
    <property type="match status" value="1"/>
</dbReference>
<feature type="signal peptide" evidence="10">
    <location>
        <begin position="1"/>
        <end position="20"/>
    </location>
</feature>
<proteinExistence type="inferred from homology"/>
<dbReference type="InterPro" id="IPR037066">
    <property type="entry name" value="Plug_dom_sf"/>
</dbReference>
<dbReference type="InterPro" id="IPR000531">
    <property type="entry name" value="Beta-barrel_TonB"/>
</dbReference>
<evidence type="ECO:0000313" key="14">
    <source>
        <dbReference type="Proteomes" id="UP001324380"/>
    </source>
</evidence>
<keyword evidence="14" id="KW-1185">Reference proteome</keyword>
<dbReference type="EMBL" id="CP139558">
    <property type="protein sequence ID" value="WPU93184.1"/>
    <property type="molecule type" value="Genomic_DNA"/>
</dbReference>
<dbReference type="SUPFAM" id="SSF56935">
    <property type="entry name" value="Porins"/>
    <property type="match status" value="1"/>
</dbReference>
<evidence type="ECO:0000256" key="5">
    <source>
        <dbReference type="ARBA" id="ARBA00023077"/>
    </source>
</evidence>
<keyword evidence="10" id="KW-0732">Signal</keyword>
<keyword evidence="5 9" id="KW-0798">TonB box</keyword>
<keyword evidence="4 8" id="KW-0812">Transmembrane</keyword>
<comment type="subcellular location">
    <subcellularLocation>
        <location evidence="1 8">Cell outer membrane</location>
        <topology evidence="1 8">Multi-pass membrane protein</topology>
    </subcellularLocation>
</comment>
<dbReference type="PANTHER" id="PTHR40980">
    <property type="entry name" value="PLUG DOMAIN-CONTAINING PROTEIN"/>
    <property type="match status" value="1"/>
</dbReference>
<keyword evidence="7 8" id="KW-0998">Cell outer membrane</keyword>
<comment type="similarity">
    <text evidence="8 9">Belongs to the TonB-dependent receptor family.</text>
</comment>